<proteinExistence type="predicted"/>
<reference evidence="2" key="1">
    <citation type="journal article" date="2019" name="Int. J. Syst. Evol. Microbiol.">
        <title>The Global Catalogue of Microorganisms (GCM) 10K type strain sequencing project: providing services to taxonomists for standard genome sequencing and annotation.</title>
        <authorList>
            <consortium name="The Broad Institute Genomics Platform"/>
            <consortium name="The Broad Institute Genome Sequencing Center for Infectious Disease"/>
            <person name="Wu L."/>
            <person name="Ma J."/>
        </authorList>
    </citation>
    <scope>NUCLEOTIDE SEQUENCE [LARGE SCALE GENOMIC DNA]</scope>
    <source>
        <strain evidence="2">CCUG 43304</strain>
    </source>
</reference>
<keyword evidence="2" id="KW-1185">Reference proteome</keyword>
<sequence>MLVILPPSEAKRDGGDGAPLDVSGLAFPALSPRRRTLVRAVRALARDTEAAMAALRLGPKQHGEVARNRALTTSPTMPALDRYAGVIFDALDAASLPEEARSFAHEHLVVHSALLGPVAALDDVPAYRMSHDSRLPELSLKRHWGDTISRQLARVPGLIVDMRSEGYAALGPAPVRPGSVYLRVLTEGLDGRQRALNHFNKKAKGELVRALLLHGRDLASVDDLVAWASAAGFRVQPHRKGAEGAAEIALIV</sequence>
<dbReference type="PANTHER" id="PTHR30283">
    <property type="entry name" value="PEROXIDE STRESS RESPONSE PROTEIN YAAA"/>
    <property type="match status" value="1"/>
</dbReference>
<accession>A0ABW1VJY6</accession>
<evidence type="ECO:0000313" key="1">
    <source>
        <dbReference type="EMBL" id="MFC6357390.1"/>
    </source>
</evidence>
<name>A0ABW1VJY6_9MICO</name>
<protein>
    <submittedName>
        <fullName evidence="1">YaaA family protein</fullName>
    </submittedName>
</protein>
<gene>
    <name evidence="1" type="ORF">ACFQB0_14865</name>
</gene>
<organism evidence="1 2">
    <name type="scientific">Luethyella okanaganae</name>
    <dbReference type="NCBI Taxonomy" id="69372"/>
    <lineage>
        <taxon>Bacteria</taxon>
        <taxon>Bacillati</taxon>
        <taxon>Actinomycetota</taxon>
        <taxon>Actinomycetes</taxon>
        <taxon>Micrococcales</taxon>
        <taxon>Microbacteriaceae</taxon>
        <taxon>Luethyella</taxon>
    </lineage>
</organism>
<dbReference type="PANTHER" id="PTHR30283:SF4">
    <property type="entry name" value="PEROXIDE STRESS RESISTANCE PROTEIN YAAA"/>
    <property type="match status" value="1"/>
</dbReference>
<evidence type="ECO:0000313" key="2">
    <source>
        <dbReference type="Proteomes" id="UP001596306"/>
    </source>
</evidence>
<dbReference type="EMBL" id="JBHSTP010000004">
    <property type="protein sequence ID" value="MFC6357390.1"/>
    <property type="molecule type" value="Genomic_DNA"/>
</dbReference>
<comment type="caution">
    <text evidence="1">The sequence shown here is derived from an EMBL/GenBank/DDBJ whole genome shotgun (WGS) entry which is preliminary data.</text>
</comment>
<dbReference type="Pfam" id="PF03883">
    <property type="entry name" value="H2O2_YaaD"/>
    <property type="match status" value="1"/>
</dbReference>
<dbReference type="InterPro" id="IPR005583">
    <property type="entry name" value="YaaA"/>
</dbReference>
<dbReference type="RefSeq" id="WP_386733161.1">
    <property type="nucleotide sequence ID" value="NZ_JBHSTP010000004.1"/>
</dbReference>
<dbReference type="Proteomes" id="UP001596306">
    <property type="component" value="Unassembled WGS sequence"/>
</dbReference>